<gene>
    <name evidence="2" type="ORF">SHERM_08767</name>
</gene>
<evidence type="ECO:0008006" key="4">
    <source>
        <dbReference type="Google" id="ProtNLM"/>
    </source>
</evidence>
<organism evidence="2 3">
    <name type="scientific">Striga hermonthica</name>
    <name type="common">Purple witchweed</name>
    <name type="synonym">Buchnera hermonthica</name>
    <dbReference type="NCBI Taxonomy" id="68872"/>
    <lineage>
        <taxon>Eukaryota</taxon>
        <taxon>Viridiplantae</taxon>
        <taxon>Streptophyta</taxon>
        <taxon>Embryophyta</taxon>
        <taxon>Tracheophyta</taxon>
        <taxon>Spermatophyta</taxon>
        <taxon>Magnoliopsida</taxon>
        <taxon>eudicotyledons</taxon>
        <taxon>Gunneridae</taxon>
        <taxon>Pentapetalae</taxon>
        <taxon>asterids</taxon>
        <taxon>lamiids</taxon>
        <taxon>Lamiales</taxon>
        <taxon>Orobanchaceae</taxon>
        <taxon>Buchnereae</taxon>
        <taxon>Striga</taxon>
    </lineage>
</organism>
<proteinExistence type="predicted"/>
<comment type="caution">
    <text evidence="2">The sequence shown here is derived from an EMBL/GenBank/DDBJ whole genome shotgun (WGS) entry which is preliminary data.</text>
</comment>
<dbReference type="EMBL" id="CACSLK010034598">
    <property type="protein sequence ID" value="CAA0842912.1"/>
    <property type="molecule type" value="Genomic_DNA"/>
</dbReference>
<protein>
    <recommendedName>
        <fullName evidence="4">Retrotransposon Copia-like N-terminal domain-containing protein</fullName>
    </recommendedName>
</protein>
<sequence>MSSQTSTYSTPNTQNPTTPSFIQPQHQLISIKLTDSNYLLWKQQTHSAIIGYGLENFIDAEHEPPQKFITDENTSQLLLNPAYAAWLSQDQLLLSWLLSSLSENLLIMMVGKKTSKDVWLSLEANFSGVSKARLMHHKLQLQTLIKGPRTMREFLGKVKACCDALGIAGEPVTDKNQILYILAGLGTEYNPAVVAITSRVEPYTLNEVYAMLLNLESRIDIGVQSIVNPDGSLSSVNLTSSTSKNQKNTSTYPTYNNQRGSFSQRGRGRSNNYRGRGGRGYRNNNNMPSCQLCGLNNHTTERCYHRYDSTYPAPTTM</sequence>
<dbReference type="Pfam" id="PF14223">
    <property type="entry name" value="Retrotran_gag_2"/>
    <property type="match status" value="1"/>
</dbReference>
<feature type="compositionally biased region" description="Low complexity" evidence="1">
    <location>
        <begin position="234"/>
        <end position="274"/>
    </location>
</feature>
<evidence type="ECO:0000256" key="1">
    <source>
        <dbReference type="SAM" id="MobiDB-lite"/>
    </source>
</evidence>
<feature type="region of interest" description="Disordered" evidence="1">
    <location>
        <begin position="234"/>
        <end position="283"/>
    </location>
</feature>
<keyword evidence="3" id="KW-1185">Reference proteome</keyword>
<evidence type="ECO:0000313" key="2">
    <source>
        <dbReference type="EMBL" id="CAA0842912.1"/>
    </source>
</evidence>
<dbReference type="OrthoDB" id="1912561at2759"/>
<dbReference type="Proteomes" id="UP001153555">
    <property type="component" value="Unassembled WGS sequence"/>
</dbReference>
<evidence type="ECO:0000313" key="3">
    <source>
        <dbReference type="Proteomes" id="UP001153555"/>
    </source>
</evidence>
<dbReference type="PANTHER" id="PTHR47481">
    <property type="match status" value="1"/>
</dbReference>
<reference evidence="2" key="1">
    <citation type="submission" date="2019-12" db="EMBL/GenBank/DDBJ databases">
        <authorList>
            <person name="Scholes J."/>
        </authorList>
    </citation>
    <scope>NUCLEOTIDE SEQUENCE</scope>
</reference>
<dbReference type="AlphaFoldDB" id="A0A9N7NU31"/>
<feature type="region of interest" description="Disordered" evidence="1">
    <location>
        <begin position="1"/>
        <end position="20"/>
    </location>
</feature>
<accession>A0A9N7NU31</accession>
<dbReference type="PANTHER" id="PTHR47481:SF31">
    <property type="entry name" value="OS01G0873500 PROTEIN"/>
    <property type="match status" value="1"/>
</dbReference>
<name>A0A9N7NU31_STRHE</name>